<dbReference type="STRING" id="1210090.GCA_001613185_00877"/>
<evidence type="ECO:0000313" key="2">
    <source>
        <dbReference type="Proteomes" id="UP000252586"/>
    </source>
</evidence>
<name>A0A366DMP5_9NOCA</name>
<evidence type="ECO:0000313" key="1">
    <source>
        <dbReference type="EMBL" id="RBO91360.1"/>
    </source>
</evidence>
<comment type="caution">
    <text evidence="1">The sequence shown here is derived from an EMBL/GenBank/DDBJ whole genome shotgun (WGS) entry which is preliminary data.</text>
</comment>
<proteinExistence type="predicted"/>
<dbReference type="RefSeq" id="WP_067503654.1">
    <property type="nucleotide sequence ID" value="NZ_QNRE01000004.1"/>
</dbReference>
<reference evidence="1 2" key="1">
    <citation type="submission" date="2018-06" db="EMBL/GenBank/DDBJ databases">
        <title>Genomic Encyclopedia of Type Strains, Phase IV (KMG-IV): sequencing the most valuable type-strain genomes for metagenomic binning, comparative biology and taxonomic classification.</title>
        <authorList>
            <person name="Goeker M."/>
        </authorList>
    </citation>
    <scope>NUCLEOTIDE SEQUENCE [LARGE SCALE GENOMIC DNA]</scope>
    <source>
        <strain evidence="1 2">DSM 44599</strain>
    </source>
</reference>
<gene>
    <name evidence="1" type="ORF">DFR74_10462</name>
</gene>
<sequence>MTVISMRIFGYELLHLEVTASASARVEPADEIEDGISYSCGHCDELLVTGLAQPLSQTDESDLLAAHVCPAAEPDPVI</sequence>
<dbReference type="Proteomes" id="UP000252586">
    <property type="component" value="Unassembled WGS sequence"/>
</dbReference>
<accession>A0A366DMP5</accession>
<organism evidence="1 2">
    <name type="scientific">Nocardia puris</name>
    <dbReference type="NCBI Taxonomy" id="208602"/>
    <lineage>
        <taxon>Bacteria</taxon>
        <taxon>Bacillati</taxon>
        <taxon>Actinomycetota</taxon>
        <taxon>Actinomycetes</taxon>
        <taxon>Mycobacteriales</taxon>
        <taxon>Nocardiaceae</taxon>
        <taxon>Nocardia</taxon>
    </lineage>
</organism>
<dbReference type="EMBL" id="QNRE01000004">
    <property type="protein sequence ID" value="RBO91360.1"/>
    <property type="molecule type" value="Genomic_DNA"/>
</dbReference>
<dbReference type="OrthoDB" id="9985615at2"/>
<dbReference type="AlphaFoldDB" id="A0A366DMP5"/>
<protein>
    <submittedName>
        <fullName evidence="1">Uncharacterized protein</fullName>
    </submittedName>
</protein>
<keyword evidence="2" id="KW-1185">Reference proteome</keyword>